<dbReference type="PANTHER" id="PTHR30093">
    <property type="entry name" value="GENERAL SECRETION PATHWAY PROTEIN G"/>
    <property type="match status" value="1"/>
</dbReference>
<dbReference type="AlphaFoldDB" id="A0A0F9XRA2"/>
<dbReference type="InterPro" id="IPR045584">
    <property type="entry name" value="Pilin-like"/>
</dbReference>
<evidence type="ECO:0000313" key="2">
    <source>
        <dbReference type="EMBL" id="KKO02002.1"/>
    </source>
</evidence>
<keyword evidence="1" id="KW-0812">Transmembrane</keyword>
<accession>A0A0F9XRA2</accession>
<keyword evidence="1" id="KW-1133">Transmembrane helix</keyword>
<dbReference type="NCBIfam" id="TIGR02532">
    <property type="entry name" value="IV_pilin_GFxxxE"/>
    <property type="match status" value="1"/>
</dbReference>
<dbReference type="SUPFAM" id="SSF54523">
    <property type="entry name" value="Pili subunits"/>
    <property type="match status" value="1"/>
</dbReference>
<keyword evidence="1" id="KW-0472">Membrane</keyword>
<dbReference type="InterPro" id="IPR012902">
    <property type="entry name" value="N_methyl_site"/>
</dbReference>
<dbReference type="EMBL" id="LAZR01000032">
    <property type="protein sequence ID" value="KKO02002.1"/>
    <property type="molecule type" value="Genomic_DNA"/>
</dbReference>
<organism evidence="2">
    <name type="scientific">marine sediment metagenome</name>
    <dbReference type="NCBI Taxonomy" id="412755"/>
    <lineage>
        <taxon>unclassified sequences</taxon>
        <taxon>metagenomes</taxon>
        <taxon>ecological metagenomes</taxon>
    </lineage>
</organism>
<dbReference type="GO" id="GO:0043683">
    <property type="term" value="P:type IV pilus assembly"/>
    <property type="evidence" value="ECO:0007669"/>
    <property type="project" value="InterPro"/>
</dbReference>
<dbReference type="Gene3D" id="3.30.700.10">
    <property type="entry name" value="Glycoprotein, Type 4 Pilin"/>
    <property type="match status" value="1"/>
</dbReference>
<protein>
    <submittedName>
        <fullName evidence="2">Uncharacterized protein</fullName>
    </submittedName>
</protein>
<dbReference type="InterPro" id="IPR031982">
    <property type="entry name" value="PilE-like"/>
</dbReference>
<gene>
    <name evidence="2" type="ORF">LCGC14_0108630</name>
</gene>
<dbReference type="Pfam" id="PF07963">
    <property type="entry name" value="N_methyl"/>
    <property type="match status" value="1"/>
</dbReference>
<sequence length="134" mass="14266">MKNDQQGFTLIEVMIVVVIVGILSAIAYPAYEEHVRKGNRAEARAVLLNSAQALERYYSINGTYLDGGSLAKVYPDDISSGSKVRYSLGVTTETADSYVLNATGEGNMASDDCGTYSINHTGVLSSTSTAAKCL</sequence>
<dbReference type="PANTHER" id="PTHR30093:SF47">
    <property type="entry name" value="TYPE IV PILUS NON-CORE MINOR PILIN PILE"/>
    <property type="match status" value="1"/>
</dbReference>
<feature type="transmembrane region" description="Helical" evidence="1">
    <location>
        <begin position="6"/>
        <end position="31"/>
    </location>
</feature>
<dbReference type="PROSITE" id="PS00409">
    <property type="entry name" value="PROKAR_NTER_METHYL"/>
    <property type="match status" value="1"/>
</dbReference>
<dbReference type="Pfam" id="PF16732">
    <property type="entry name" value="ComP_DUS"/>
    <property type="match status" value="1"/>
</dbReference>
<evidence type="ECO:0000256" key="1">
    <source>
        <dbReference type="SAM" id="Phobius"/>
    </source>
</evidence>
<comment type="caution">
    <text evidence="2">The sequence shown here is derived from an EMBL/GenBank/DDBJ whole genome shotgun (WGS) entry which is preliminary data.</text>
</comment>
<reference evidence="2" key="1">
    <citation type="journal article" date="2015" name="Nature">
        <title>Complex archaea that bridge the gap between prokaryotes and eukaryotes.</title>
        <authorList>
            <person name="Spang A."/>
            <person name="Saw J.H."/>
            <person name="Jorgensen S.L."/>
            <person name="Zaremba-Niedzwiedzka K."/>
            <person name="Martijn J."/>
            <person name="Lind A.E."/>
            <person name="van Eijk R."/>
            <person name="Schleper C."/>
            <person name="Guy L."/>
            <person name="Ettema T.J."/>
        </authorList>
    </citation>
    <scope>NUCLEOTIDE SEQUENCE</scope>
</reference>
<proteinExistence type="predicted"/>
<name>A0A0F9XRA2_9ZZZZ</name>